<evidence type="ECO:0000256" key="24">
    <source>
        <dbReference type="ARBA" id="ARBA00066596"/>
    </source>
</evidence>
<feature type="domain" description="MBTPS1 third" evidence="31">
    <location>
        <begin position="510"/>
        <end position="639"/>
    </location>
</feature>
<feature type="domain" description="MBTPS1 fourth" evidence="30">
    <location>
        <begin position="640"/>
        <end position="908"/>
    </location>
</feature>
<dbReference type="Pfam" id="PF23094">
    <property type="entry name" value="MBTPS1_3rd"/>
    <property type="match status" value="1"/>
</dbReference>
<reference evidence="33" key="1">
    <citation type="journal article" date="2002" name="Science">
        <title>The draft genome of Ciona intestinalis: insights into chordate and vertebrate origins.</title>
        <authorList>
            <person name="Dehal P."/>
            <person name="Satou Y."/>
            <person name="Campbell R.K."/>
            <person name="Chapman J."/>
            <person name="Degnan B."/>
            <person name="De Tomaso A."/>
            <person name="Davidson B."/>
            <person name="Di Gregorio A."/>
            <person name="Gelpke M."/>
            <person name="Goodstein D.M."/>
            <person name="Harafuji N."/>
            <person name="Hastings K.E."/>
            <person name="Ho I."/>
            <person name="Hotta K."/>
            <person name="Huang W."/>
            <person name="Kawashima T."/>
            <person name="Lemaire P."/>
            <person name="Martinez D."/>
            <person name="Meinertzhagen I.A."/>
            <person name="Necula S."/>
            <person name="Nonaka M."/>
            <person name="Putnam N."/>
            <person name="Rash S."/>
            <person name="Saiga H."/>
            <person name="Satake M."/>
            <person name="Terry A."/>
            <person name="Yamada L."/>
            <person name="Wang H.G."/>
            <person name="Awazu S."/>
            <person name="Azumi K."/>
            <person name="Boore J."/>
            <person name="Branno M."/>
            <person name="Chin-Bow S."/>
            <person name="DeSantis R."/>
            <person name="Doyle S."/>
            <person name="Francino P."/>
            <person name="Keys D.N."/>
            <person name="Haga S."/>
            <person name="Hayashi H."/>
            <person name="Hino K."/>
            <person name="Imai K.S."/>
            <person name="Inaba K."/>
            <person name="Kano S."/>
            <person name="Kobayashi K."/>
            <person name="Kobayashi M."/>
            <person name="Lee B.I."/>
            <person name="Makabe K.W."/>
            <person name="Manohar C."/>
            <person name="Matassi G."/>
            <person name="Medina M."/>
            <person name="Mochizuki Y."/>
            <person name="Mount S."/>
            <person name="Morishita T."/>
            <person name="Miura S."/>
            <person name="Nakayama A."/>
            <person name="Nishizaka S."/>
            <person name="Nomoto H."/>
            <person name="Ohta F."/>
            <person name="Oishi K."/>
            <person name="Rigoutsos I."/>
            <person name="Sano M."/>
            <person name="Sasaki A."/>
            <person name="Sasakura Y."/>
            <person name="Shoguchi E."/>
            <person name="Shin-i T."/>
            <person name="Spagnuolo A."/>
            <person name="Stainier D."/>
            <person name="Suzuki M.M."/>
            <person name="Tassy O."/>
            <person name="Takatori N."/>
            <person name="Tokuoka M."/>
            <person name="Yagi K."/>
            <person name="Yoshizaki F."/>
            <person name="Wada S."/>
            <person name="Zhang C."/>
            <person name="Hyatt P.D."/>
            <person name="Larimer F."/>
            <person name="Detter C."/>
            <person name="Doggett N."/>
            <person name="Glavina T."/>
            <person name="Hawkins T."/>
            <person name="Richardson P."/>
            <person name="Lucas S."/>
            <person name="Kohara Y."/>
            <person name="Levine M."/>
            <person name="Satoh N."/>
            <person name="Rokhsar D.S."/>
        </authorList>
    </citation>
    <scope>NUCLEOTIDE SEQUENCE [LARGE SCALE GENOMIC DNA]</scope>
</reference>
<keyword evidence="19" id="KW-0865">Zymogen</keyword>
<evidence type="ECO:0000256" key="4">
    <source>
        <dbReference type="ARBA" id="ARBA00011073"/>
    </source>
</evidence>
<dbReference type="FunFam" id="3.40.50.200:FF:000008">
    <property type="entry name" value="Membrane-bound transcription factor site-1 protease preproprotein"/>
    <property type="match status" value="1"/>
</dbReference>
<evidence type="ECO:0000256" key="27">
    <source>
        <dbReference type="PROSITE-ProRule" id="PRU01240"/>
    </source>
</evidence>
<keyword evidence="11" id="KW-0068">Autocatalytic cleavage</keyword>
<dbReference type="STRING" id="7719.ENSCINP00000033075"/>
<keyword evidence="9" id="KW-0732">Signal</keyword>
<evidence type="ECO:0000256" key="18">
    <source>
        <dbReference type="ARBA" id="ARBA00023136"/>
    </source>
</evidence>
<dbReference type="EC" id="3.4.21.112" evidence="24"/>
<dbReference type="Proteomes" id="UP000008144">
    <property type="component" value="Chromosome 11"/>
</dbReference>
<dbReference type="InterPro" id="IPR034185">
    <property type="entry name" value="Site-1_peptidase_cat_dom"/>
</dbReference>
<keyword evidence="22" id="KW-0753">Steroid metabolism</keyword>
<dbReference type="GO" id="GO:0005789">
    <property type="term" value="C:endoplasmic reticulum membrane"/>
    <property type="evidence" value="ECO:0007669"/>
    <property type="project" value="UniProtKB-SubCell"/>
</dbReference>
<dbReference type="GO" id="GO:0004252">
    <property type="term" value="F:serine-type endopeptidase activity"/>
    <property type="evidence" value="ECO:0000318"/>
    <property type="project" value="GO_Central"/>
</dbReference>
<keyword evidence="8" id="KW-0812">Transmembrane</keyword>
<evidence type="ECO:0000259" key="30">
    <source>
        <dbReference type="Pfam" id="PF23090"/>
    </source>
</evidence>
<evidence type="ECO:0000256" key="21">
    <source>
        <dbReference type="ARBA" id="ARBA00023180"/>
    </source>
</evidence>
<evidence type="ECO:0000256" key="20">
    <source>
        <dbReference type="ARBA" id="ARBA00023166"/>
    </source>
</evidence>
<evidence type="ECO:0000256" key="3">
    <source>
        <dbReference type="ARBA" id="ARBA00004194"/>
    </source>
</evidence>
<dbReference type="Gene3D" id="3.40.50.200">
    <property type="entry name" value="Peptidase S8/S53 domain"/>
    <property type="match status" value="1"/>
</dbReference>
<dbReference type="CDD" id="cd07479">
    <property type="entry name" value="Peptidases_S8_SKI-1_like"/>
    <property type="match status" value="1"/>
</dbReference>
<feature type="domain" description="Membrane-bound transcription factor site-1 protease-like N-terminal" evidence="29">
    <location>
        <begin position="92"/>
        <end position="172"/>
    </location>
</feature>
<keyword evidence="20" id="KW-1207">Sterol metabolism</keyword>
<dbReference type="GO" id="GO:0008203">
    <property type="term" value="P:cholesterol metabolic process"/>
    <property type="evidence" value="ECO:0007669"/>
    <property type="project" value="UniProtKB-KW"/>
</dbReference>
<dbReference type="InterPro" id="IPR000209">
    <property type="entry name" value="Peptidase_S8/S53_dom"/>
</dbReference>
<keyword evidence="21" id="KW-0325">Glycoprotein</keyword>
<evidence type="ECO:0000256" key="23">
    <source>
        <dbReference type="ARBA" id="ARBA00050826"/>
    </source>
</evidence>
<dbReference type="AlphaFoldDB" id="H2XTU1"/>
<dbReference type="InParanoid" id="H2XTU1"/>
<dbReference type="InterPro" id="IPR055143">
    <property type="entry name" value="MBTP1_N"/>
</dbReference>
<dbReference type="PROSITE" id="PS51892">
    <property type="entry name" value="SUBTILASE"/>
    <property type="match status" value="1"/>
</dbReference>
<evidence type="ECO:0000259" key="28">
    <source>
        <dbReference type="Pfam" id="PF00082"/>
    </source>
</evidence>
<evidence type="ECO:0000256" key="15">
    <source>
        <dbReference type="ARBA" id="ARBA00022989"/>
    </source>
</evidence>
<dbReference type="PANTHER" id="PTHR43806">
    <property type="entry name" value="PEPTIDASE S8"/>
    <property type="match status" value="1"/>
</dbReference>
<feature type="domain" description="Peptidase S8/S53" evidence="28">
    <location>
        <begin position="231"/>
        <end position="489"/>
    </location>
</feature>
<evidence type="ECO:0000256" key="7">
    <source>
        <dbReference type="ARBA" id="ARBA00022670"/>
    </source>
</evidence>
<dbReference type="PROSITE" id="PS00137">
    <property type="entry name" value="SUBTILASE_HIS"/>
    <property type="match status" value="1"/>
</dbReference>
<comment type="cofactor">
    <cofactor evidence="1">
        <name>Ca(2+)</name>
        <dbReference type="ChEBI" id="CHEBI:29108"/>
    </cofactor>
</comment>
<keyword evidence="15" id="KW-1133">Transmembrane helix</keyword>
<evidence type="ECO:0000256" key="10">
    <source>
        <dbReference type="ARBA" id="ARBA00022801"/>
    </source>
</evidence>
<evidence type="ECO:0000256" key="11">
    <source>
        <dbReference type="ARBA" id="ARBA00022813"/>
    </source>
</evidence>
<dbReference type="Ensembl" id="ENSCINT00000035891.1">
    <property type="protein sequence ID" value="ENSCINP00000033075.1"/>
    <property type="gene ID" value="ENSCING00000017937.1"/>
</dbReference>
<dbReference type="SUPFAM" id="SSF52743">
    <property type="entry name" value="Subtilisin-like"/>
    <property type="match status" value="1"/>
</dbReference>
<dbReference type="EMBL" id="EAAA01000789">
    <property type="status" value="NOT_ANNOTATED_CDS"/>
    <property type="molecule type" value="Genomic_DNA"/>
</dbReference>
<dbReference type="PROSITE" id="PS00138">
    <property type="entry name" value="SUBTILASE_SER"/>
    <property type="match status" value="1"/>
</dbReference>
<dbReference type="InterPro" id="IPR022398">
    <property type="entry name" value="Peptidase_S8_His-AS"/>
</dbReference>
<keyword evidence="12" id="KW-0256">Endoplasmic reticulum</keyword>
<dbReference type="Pfam" id="PF00082">
    <property type="entry name" value="Peptidase_S8"/>
    <property type="match status" value="1"/>
</dbReference>
<evidence type="ECO:0000256" key="25">
    <source>
        <dbReference type="ARBA" id="ARBA00067283"/>
    </source>
</evidence>
<comment type="subcellular location">
    <subcellularLocation>
        <location evidence="2">Endoplasmic reticulum membrane</location>
        <topology evidence="2">Single-pass type I membrane protein</topology>
    </subcellularLocation>
    <subcellularLocation>
        <location evidence="3">Golgi apparatus membrane</location>
        <topology evidence="3">Single-pass membrane protein</topology>
    </subcellularLocation>
</comment>
<keyword evidence="6" id="KW-0597">Phosphoprotein</keyword>
<keyword evidence="7 27" id="KW-0645">Protease</keyword>
<evidence type="ECO:0000256" key="5">
    <source>
        <dbReference type="ARBA" id="ARBA00022548"/>
    </source>
</evidence>
<evidence type="ECO:0000256" key="12">
    <source>
        <dbReference type="ARBA" id="ARBA00022824"/>
    </source>
</evidence>
<evidence type="ECO:0000313" key="32">
    <source>
        <dbReference type="Ensembl" id="ENSCINP00000033075.1"/>
    </source>
</evidence>
<comment type="similarity">
    <text evidence="4 27">Belongs to the peptidase S8 family.</text>
</comment>
<accession>H2XTU1</accession>
<evidence type="ECO:0000256" key="22">
    <source>
        <dbReference type="ARBA" id="ARBA00023221"/>
    </source>
</evidence>
<dbReference type="Pfam" id="PF23090">
    <property type="entry name" value="MBTPS1_4th"/>
    <property type="match status" value="1"/>
</dbReference>
<keyword evidence="16" id="KW-0333">Golgi apparatus</keyword>
<feature type="active site" description="Charge relay system" evidence="27">
    <location>
        <position position="271"/>
    </location>
</feature>
<keyword evidence="33" id="KW-1185">Reference proteome</keyword>
<dbReference type="InterPro" id="IPR023828">
    <property type="entry name" value="Peptidase_S8_Ser-AS"/>
</dbReference>
<evidence type="ECO:0000256" key="19">
    <source>
        <dbReference type="ARBA" id="ARBA00023145"/>
    </source>
</evidence>
<sequence>MQRTLFKLYAALLVAAAVFIFSYDISIHVAGAIHNQNGTFPLDRRKQKSLLPGPTNTQSLQSTILSWESNVLSKTTLQDIGAINHTIQSSDIVQNEFIVQFDGYYSKTDRHLIIFAAASGANIINSSIGVLERTNLGNAYPSDFDVLQIATTSINKVANMNHARIKSITPQRRFVGSLKSFHKKADWKSYFKKFSGVHFHRSRVPLKAIGNNKQIAEAVQAKQMWEAGFKGQGVKVAIFDTGLPAKHPHFKNVIERSDWTDEETSDDGLGHGTFVAGMIGGSSSDCPGLAPESELYIFRVFTNNQVSYTSWFLDAFNYAILRKINVLNLSIGGPDFMDKPFVEKVWELTANHVIMVSAIGNDGPLYGTLNNPADQMDVIGVGGVDYSNNIARFSSRGMTTWELPAGYGRIKPDIVTYGLNVYASDLTGGCRALSGTSVASPVVTGAVALLLSSVKKNQRDLINPGSIKQCLLASADRLPSANIFEQGVGKLNLVEAYKVLSSYQPQASLVPSYLDFTECPYMWPYCSQPIYYTAMPIVANITVLNGMGVAGTIKGSPTWHPYTSHNGKYIDVSFSYSNSLWPWSGYFAVSISVKPEAEQWEGVAQGHVELTVVSPSEDNYEGREQSTVKLFIKVKIIATPPRAKRILWDQFHNLRYPAGYFPRDDLHTKNDPLDWNGDHIHTNFRGLYLHLRDAGYFIEVLGSPYTCFNARHYSTLLIVDPEEEYFPDEISKLHKDLTEEGLSVVVFADWYNSSVMTKVKFYDENTRRWWMPETGGSNIPALNNLLHPYGAALSDRVSEGSFVVSSHEVYFASGTSILQFPPNSMILSKPLKDQGKEILSGFSSEMKESVPILGLHKIPGGNGGKLVVYGDSNCIDDAHLTTDCYWLMDALLHFITQGILSPALESDKGLKKLKSQFKVAGEFPNRMEGNHLFKYSKVLEAHLGKPIPRPLPSCSSLEWELPFFINESSPQFMWKPQ</sequence>
<evidence type="ECO:0000256" key="6">
    <source>
        <dbReference type="ARBA" id="ARBA00022553"/>
    </source>
</evidence>
<keyword evidence="14" id="KW-0106">Calcium</keyword>
<dbReference type="GO" id="GO:0006508">
    <property type="term" value="P:proteolysis"/>
    <property type="evidence" value="ECO:0007669"/>
    <property type="project" value="UniProtKB-KW"/>
</dbReference>
<dbReference type="InterPro" id="IPR057032">
    <property type="entry name" value="MBTPS1_4th"/>
</dbReference>
<reference evidence="32" key="2">
    <citation type="journal article" date="2008" name="Genome Biol.">
        <title>Improved genome assembly and evidence-based global gene model set for the chordate Ciona intestinalis: new insight into intron and operon populations.</title>
        <authorList>
            <person name="Satou Y."/>
            <person name="Mineta K."/>
            <person name="Ogasawara M."/>
            <person name="Sasakura Y."/>
            <person name="Shoguchi E."/>
            <person name="Ueno K."/>
            <person name="Yamada L."/>
            <person name="Matsumoto J."/>
            <person name="Wasserscheid J."/>
            <person name="Dewar K."/>
            <person name="Wiley G.B."/>
            <person name="Macmil S.L."/>
            <person name="Roe B.A."/>
            <person name="Zeller R.W."/>
            <person name="Hastings K.E."/>
            <person name="Lemaire P."/>
            <person name="Lindquist E."/>
            <person name="Endo T."/>
            <person name="Hotta K."/>
            <person name="Inaba K."/>
        </authorList>
    </citation>
    <scope>NUCLEOTIDE SEQUENCE [LARGE SCALE GENOMIC DNA]</scope>
    <source>
        <strain evidence="32">wild type</strain>
    </source>
</reference>
<feature type="active site" description="Charge relay system" evidence="27">
    <location>
        <position position="240"/>
    </location>
</feature>
<evidence type="ECO:0000256" key="17">
    <source>
        <dbReference type="ARBA" id="ARBA00023098"/>
    </source>
</evidence>
<dbReference type="InterPro" id="IPR057060">
    <property type="entry name" value="MBTPS1_3rd"/>
</dbReference>
<dbReference type="InterPro" id="IPR015500">
    <property type="entry name" value="Peptidase_S8_subtilisin-rel"/>
</dbReference>
<comment type="catalytic activity">
    <reaction evidence="23">
        <text>Processes precursors containing basic and hydrophobic/aliphatic residues at P4 and P2, respectively, with a relatively relaxed acceptance of amino acids at P1 and P3.</text>
        <dbReference type="EC" id="3.4.21.112"/>
    </reaction>
</comment>
<evidence type="ECO:0000256" key="9">
    <source>
        <dbReference type="ARBA" id="ARBA00022729"/>
    </source>
</evidence>
<keyword evidence="10 27" id="KW-0378">Hydrolase</keyword>
<keyword evidence="18" id="KW-0472">Membrane</keyword>
<evidence type="ECO:0000256" key="13">
    <source>
        <dbReference type="ARBA" id="ARBA00022825"/>
    </source>
</evidence>
<dbReference type="InterPro" id="IPR036852">
    <property type="entry name" value="Peptidase_S8/S53_dom_sf"/>
</dbReference>
<reference evidence="32" key="4">
    <citation type="submission" date="2025-09" db="UniProtKB">
        <authorList>
            <consortium name="Ensembl"/>
        </authorList>
    </citation>
    <scope>IDENTIFICATION</scope>
</reference>
<dbReference type="PRINTS" id="PR00723">
    <property type="entry name" value="SUBTILISIN"/>
</dbReference>
<evidence type="ECO:0000256" key="16">
    <source>
        <dbReference type="ARBA" id="ARBA00023034"/>
    </source>
</evidence>
<evidence type="ECO:0000259" key="29">
    <source>
        <dbReference type="Pfam" id="PF23001"/>
    </source>
</evidence>
<evidence type="ECO:0000256" key="1">
    <source>
        <dbReference type="ARBA" id="ARBA00001913"/>
    </source>
</evidence>
<dbReference type="OMA" id="LEYTTTG"/>
<keyword evidence="13 27" id="KW-0720">Serine protease</keyword>
<name>H2XTU1_CIOIN</name>
<evidence type="ECO:0000256" key="26">
    <source>
        <dbReference type="ARBA" id="ARBA00081324"/>
    </source>
</evidence>
<evidence type="ECO:0000256" key="2">
    <source>
        <dbReference type="ARBA" id="ARBA00004115"/>
    </source>
</evidence>
<dbReference type="FunCoup" id="H2XTU1">
    <property type="interactions" value="70"/>
</dbReference>
<keyword evidence="17" id="KW-0443">Lipid metabolism</keyword>
<evidence type="ECO:0000313" key="33">
    <source>
        <dbReference type="Proteomes" id="UP000008144"/>
    </source>
</evidence>
<protein>
    <recommendedName>
        <fullName evidence="25">Membrane-bound transcription factor site-1 protease</fullName>
        <ecNumber evidence="24">3.4.21.112</ecNumber>
    </recommendedName>
    <alternativeName>
        <fullName evidence="26">Endopeptidase S1P</fullName>
    </alternativeName>
</protein>
<dbReference type="InterPro" id="IPR050131">
    <property type="entry name" value="Peptidase_S8_subtilisin-like"/>
</dbReference>
<dbReference type="GO" id="GO:0000139">
    <property type="term" value="C:Golgi membrane"/>
    <property type="evidence" value="ECO:0007669"/>
    <property type="project" value="UniProtKB-SubCell"/>
</dbReference>
<proteinExistence type="inferred from homology"/>
<organism evidence="32 33">
    <name type="scientific">Ciona intestinalis</name>
    <name type="common">Transparent sea squirt</name>
    <name type="synonym">Ascidia intestinalis</name>
    <dbReference type="NCBI Taxonomy" id="7719"/>
    <lineage>
        <taxon>Eukaryota</taxon>
        <taxon>Metazoa</taxon>
        <taxon>Chordata</taxon>
        <taxon>Tunicata</taxon>
        <taxon>Ascidiacea</taxon>
        <taxon>Phlebobranchia</taxon>
        <taxon>Cionidae</taxon>
        <taxon>Ciona</taxon>
    </lineage>
</organism>
<keyword evidence="5" id="KW-0153">Cholesterol metabolism</keyword>
<feature type="active site" description="Charge relay system" evidence="27">
    <location>
        <position position="437"/>
    </location>
</feature>
<evidence type="ECO:0000256" key="14">
    <source>
        <dbReference type="ARBA" id="ARBA00022837"/>
    </source>
</evidence>
<reference evidence="32" key="3">
    <citation type="submission" date="2025-08" db="UniProtKB">
        <authorList>
            <consortium name="Ensembl"/>
        </authorList>
    </citation>
    <scope>IDENTIFICATION</scope>
</reference>
<evidence type="ECO:0000256" key="8">
    <source>
        <dbReference type="ARBA" id="ARBA00022692"/>
    </source>
</evidence>
<dbReference type="GO" id="GO:0005794">
    <property type="term" value="C:Golgi apparatus"/>
    <property type="evidence" value="ECO:0000318"/>
    <property type="project" value="GO_Central"/>
</dbReference>
<dbReference type="GeneTree" id="ENSGT00490000043404"/>
<dbReference type="PANTHER" id="PTHR43806:SF7">
    <property type="entry name" value="MEMBRANE-BOUND TRANSCRIPTION FACTOR SITE-1 PROTEASE"/>
    <property type="match status" value="1"/>
</dbReference>
<dbReference type="Pfam" id="PF23001">
    <property type="entry name" value="MBTP1_N"/>
    <property type="match status" value="1"/>
</dbReference>
<evidence type="ECO:0000259" key="31">
    <source>
        <dbReference type="Pfam" id="PF23094"/>
    </source>
</evidence>